<feature type="compositionally biased region" description="Basic and acidic residues" evidence="1">
    <location>
        <begin position="217"/>
        <end position="230"/>
    </location>
</feature>
<dbReference type="KEGG" id="epa:110238735"/>
<organism evidence="2 3">
    <name type="scientific">Exaiptasia diaphana</name>
    <name type="common">Tropical sea anemone</name>
    <name type="synonym">Aiptasia pulchella</name>
    <dbReference type="NCBI Taxonomy" id="2652724"/>
    <lineage>
        <taxon>Eukaryota</taxon>
        <taxon>Metazoa</taxon>
        <taxon>Cnidaria</taxon>
        <taxon>Anthozoa</taxon>
        <taxon>Hexacorallia</taxon>
        <taxon>Actiniaria</taxon>
        <taxon>Aiptasiidae</taxon>
        <taxon>Exaiptasia</taxon>
    </lineage>
</organism>
<feature type="region of interest" description="Disordered" evidence="1">
    <location>
        <begin position="196"/>
        <end position="230"/>
    </location>
</feature>
<dbReference type="Proteomes" id="UP000887567">
    <property type="component" value="Unplaced"/>
</dbReference>
<name>A0A913X7A5_EXADI</name>
<evidence type="ECO:0000313" key="2">
    <source>
        <dbReference type="EnsemblMetazoa" id="XP_020900081.1"/>
    </source>
</evidence>
<keyword evidence="3" id="KW-1185">Reference proteome</keyword>
<dbReference type="AlphaFoldDB" id="A0A913X7A5"/>
<protein>
    <submittedName>
        <fullName evidence="2">Uncharacterized protein</fullName>
    </submittedName>
</protein>
<reference evidence="2" key="1">
    <citation type="submission" date="2022-11" db="UniProtKB">
        <authorList>
            <consortium name="EnsemblMetazoa"/>
        </authorList>
    </citation>
    <scope>IDENTIFICATION</scope>
</reference>
<sequence>MQCREVETKATEAIAKLKTLHQAMQQNEAKTAERAKEEIEGKDADVINSAMFAAENGKGGLKSTIQALMKTLPDESQRSTAVQEAASALAMPQAQPDMSVESLAGLLKTVDPKLDLLITKPFTCYVRILEVIGLIVKGCKSGTGSFDSIYQQTTSQANINNDQCSTDAMVQLPSKADIQETVQKVAAILKFNPDCSSNKQRDSARGRKGKAHKLRLKFQDDTSKEEEEKPSLSQRWTICKLLEKGVTEIAKLTGIPEDKIKDIDCKALMNDRDEL</sequence>
<accession>A0A913X7A5</accession>
<proteinExistence type="predicted"/>
<evidence type="ECO:0000313" key="3">
    <source>
        <dbReference type="Proteomes" id="UP000887567"/>
    </source>
</evidence>
<dbReference type="RefSeq" id="XP_020900081.1">
    <property type="nucleotide sequence ID" value="XM_021044422.2"/>
</dbReference>
<evidence type="ECO:0000256" key="1">
    <source>
        <dbReference type="SAM" id="MobiDB-lite"/>
    </source>
</evidence>
<dbReference type="EnsemblMetazoa" id="XM_021044422.2">
    <property type="protein sequence ID" value="XP_020900081.1"/>
    <property type="gene ID" value="LOC110238735"/>
</dbReference>
<feature type="compositionally biased region" description="Basic residues" evidence="1">
    <location>
        <begin position="206"/>
        <end position="216"/>
    </location>
</feature>
<dbReference type="GeneID" id="110238735"/>